<proteinExistence type="predicted"/>
<sequence length="338" mass="37642">MEASQKHNLFLRLDLGLPLPQDDINLVRAAVDCTAEELTIFAALENIDSVDRASGWSQMQRRVAELYMVAFGRALRIQSFTNIDIVLLDFCAYSVEDMTPFKQYTTLVSAKDEAVVPCWWPAEMIQNLVVYPEQARSPAPSTNRAANSSELRTSTAQFTRLLLPWESYAHVAVGGTFDHLHIGHKILLTATALAATKRVICGISVDALLERKKYKEQIEPYRVRELSVLLFLRKIRKDIIFELDPLYDLYGPTATDASIGALVVSQETLSGSSSLNERRAERGMPPMQLLPIDLVATPQQTTESADDDYSTSVFSENTALKISSTAIRASLAEKQQRG</sequence>
<dbReference type="GO" id="GO:0004140">
    <property type="term" value="F:dephospho-CoA kinase activity"/>
    <property type="evidence" value="ECO:0007669"/>
    <property type="project" value="TreeGrafter"/>
</dbReference>
<evidence type="ECO:0000259" key="1">
    <source>
        <dbReference type="Pfam" id="PF01467"/>
    </source>
</evidence>
<gene>
    <name evidence="2" type="ORF">GGI25_003011</name>
</gene>
<name>A0A9W8G6T6_9FUNG</name>
<feature type="domain" description="Cytidyltransferase-like" evidence="1">
    <location>
        <begin position="173"/>
        <end position="328"/>
    </location>
</feature>
<dbReference type="SUPFAM" id="SSF52374">
    <property type="entry name" value="Nucleotidylyl transferase"/>
    <property type="match status" value="1"/>
</dbReference>
<accession>A0A9W8G6T6</accession>
<reference evidence="2" key="1">
    <citation type="submission" date="2022-07" db="EMBL/GenBank/DDBJ databases">
        <title>Phylogenomic reconstructions and comparative analyses of Kickxellomycotina fungi.</title>
        <authorList>
            <person name="Reynolds N.K."/>
            <person name="Stajich J.E."/>
            <person name="Barry K."/>
            <person name="Grigoriev I.V."/>
            <person name="Crous P."/>
            <person name="Smith M.E."/>
        </authorList>
    </citation>
    <scope>NUCLEOTIDE SEQUENCE</scope>
    <source>
        <strain evidence="2">NRRL 3115</strain>
    </source>
</reference>
<protein>
    <recommendedName>
        <fullName evidence="1">Cytidyltransferase-like domain-containing protein</fullName>
    </recommendedName>
</protein>
<dbReference type="PANTHER" id="PTHR10695:SF46">
    <property type="entry name" value="BIFUNCTIONAL COENZYME A SYNTHASE-RELATED"/>
    <property type="match status" value="1"/>
</dbReference>
<comment type="caution">
    <text evidence="2">The sequence shown here is derived from an EMBL/GenBank/DDBJ whole genome shotgun (WGS) entry which is preliminary data.</text>
</comment>
<dbReference type="InterPro" id="IPR014729">
    <property type="entry name" value="Rossmann-like_a/b/a_fold"/>
</dbReference>
<dbReference type="GO" id="GO:0015937">
    <property type="term" value="P:coenzyme A biosynthetic process"/>
    <property type="evidence" value="ECO:0007669"/>
    <property type="project" value="TreeGrafter"/>
</dbReference>
<dbReference type="Gene3D" id="3.40.50.620">
    <property type="entry name" value="HUPs"/>
    <property type="match status" value="1"/>
</dbReference>
<evidence type="ECO:0000313" key="3">
    <source>
        <dbReference type="Proteomes" id="UP001151518"/>
    </source>
</evidence>
<dbReference type="Proteomes" id="UP001151518">
    <property type="component" value="Unassembled WGS sequence"/>
</dbReference>
<dbReference type="PANTHER" id="PTHR10695">
    <property type="entry name" value="DEPHOSPHO-COA KINASE-RELATED"/>
    <property type="match status" value="1"/>
</dbReference>
<dbReference type="EMBL" id="JANBTW010000030">
    <property type="protein sequence ID" value="KAJ2677621.1"/>
    <property type="molecule type" value="Genomic_DNA"/>
</dbReference>
<dbReference type="InterPro" id="IPR004821">
    <property type="entry name" value="Cyt_trans-like"/>
</dbReference>
<dbReference type="AlphaFoldDB" id="A0A9W8G6T6"/>
<evidence type="ECO:0000313" key="2">
    <source>
        <dbReference type="EMBL" id="KAJ2677621.1"/>
    </source>
</evidence>
<organism evidence="2 3">
    <name type="scientific">Coemansia spiralis</name>
    <dbReference type="NCBI Taxonomy" id="417178"/>
    <lineage>
        <taxon>Eukaryota</taxon>
        <taxon>Fungi</taxon>
        <taxon>Fungi incertae sedis</taxon>
        <taxon>Zoopagomycota</taxon>
        <taxon>Kickxellomycotina</taxon>
        <taxon>Kickxellomycetes</taxon>
        <taxon>Kickxellales</taxon>
        <taxon>Kickxellaceae</taxon>
        <taxon>Coemansia</taxon>
    </lineage>
</organism>
<dbReference type="OrthoDB" id="330671at2759"/>
<dbReference type="Pfam" id="PF01467">
    <property type="entry name" value="CTP_transf_like"/>
    <property type="match status" value="1"/>
</dbReference>